<feature type="compositionally biased region" description="Low complexity" evidence="6">
    <location>
        <begin position="39"/>
        <end position="52"/>
    </location>
</feature>
<evidence type="ECO:0000256" key="5">
    <source>
        <dbReference type="ARBA" id="ARBA00023295"/>
    </source>
</evidence>
<keyword evidence="5" id="KW-0326">Glycosidase</keyword>
<sequence length="394" mass="43192">MNKKGILMGGFILLLLLIIGGMKWLMDQQSNGEEPTNASQTTSTSSLSTESSIPEQSTEEETTIDKRIDQMSLEEKVGQLFFVRVPEINQVEDIQTYHLGGYVLFGRDTENETAETLKQKIADYQQASSIPLLIGMDEEGGTVTRISRNPALVQTPFLSPQQLYQQGGWQAIEEDTAQKAAIFHEYGISTGLFPVADVSTDPNSFIYDRTIGLDAAGTSEFVRRNIAVLKENRIGSTLKHFPGYGNNRDSHVEIVTDDRPLEELETNDFLPFEAGIKAGADSILVSHNIVTSIDDSAPASISKPVHELLRKQLGFKGVIMTDDMDMAGLADFISQSEAGLRALEAGNDLVMSSTYQQQIPVIVDAVRSGNYPEAAIDASVKRVLEWKASIGLIN</sequence>
<dbReference type="Gene3D" id="3.20.20.300">
    <property type="entry name" value="Glycoside hydrolase, family 3, N-terminal domain"/>
    <property type="match status" value="1"/>
</dbReference>
<comment type="similarity">
    <text evidence="2">Belongs to the glycosyl hydrolase 3 family.</text>
</comment>
<dbReference type="GO" id="GO:0005975">
    <property type="term" value="P:carbohydrate metabolic process"/>
    <property type="evidence" value="ECO:0007669"/>
    <property type="project" value="InterPro"/>
</dbReference>
<evidence type="ECO:0000313" key="12">
    <source>
        <dbReference type="Proteomes" id="UP001183682"/>
    </source>
</evidence>
<dbReference type="InterPro" id="IPR001764">
    <property type="entry name" value="Glyco_hydro_3_N"/>
</dbReference>
<organism evidence="9 12">
    <name type="scientific">Enterococcus gallinarum</name>
    <dbReference type="NCBI Taxonomy" id="1353"/>
    <lineage>
        <taxon>Bacteria</taxon>
        <taxon>Bacillati</taxon>
        <taxon>Bacillota</taxon>
        <taxon>Bacilli</taxon>
        <taxon>Lactobacillales</taxon>
        <taxon>Enterococcaceae</taxon>
        <taxon>Enterococcus</taxon>
    </lineage>
</organism>
<dbReference type="Proteomes" id="UP001183682">
    <property type="component" value="Unassembled WGS sequence"/>
</dbReference>
<dbReference type="InterPro" id="IPR019800">
    <property type="entry name" value="Glyco_hydro_3_AS"/>
</dbReference>
<dbReference type="Pfam" id="PF00933">
    <property type="entry name" value="Glyco_hydro_3"/>
    <property type="match status" value="1"/>
</dbReference>
<feature type="region of interest" description="Disordered" evidence="6">
    <location>
        <begin position="30"/>
        <end position="65"/>
    </location>
</feature>
<dbReference type="Proteomes" id="UP001241571">
    <property type="component" value="Unassembled WGS sequence"/>
</dbReference>
<protein>
    <recommendedName>
        <fullName evidence="3">beta-N-acetylhexosaminidase</fullName>
        <ecNumber evidence="3">3.2.1.52</ecNumber>
    </recommendedName>
</protein>
<evidence type="ECO:0000313" key="8">
    <source>
        <dbReference type="EMBL" id="MDL4934713.1"/>
    </source>
</evidence>
<evidence type="ECO:0000256" key="6">
    <source>
        <dbReference type="SAM" id="MobiDB-lite"/>
    </source>
</evidence>
<dbReference type="PANTHER" id="PTHR30480">
    <property type="entry name" value="BETA-HEXOSAMINIDASE-RELATED"/>
    <property type="match status" value="1"/>
</dbReference>
<comment type="catalytic activity">
    <reaction evidence="1">
        <text>Hydrolysis of terminal non-reducing N-acetyl-D-hexosamine residues in N-acetyl-beta-D-hexosaminides.</text>
        <dbReference type="EC" id="3.2.1.52"/>
    </reaction>
</comment>
<reference evidence="10 11" key="1">
    <citation type="submission" date="2020-03" db="EMBL/GenBank/DDBJ databases">
        <title>Characterization of ganglioside-mimicking enterococci.</title>
        <authorList>
            <person name="Patry R.T."/>
            <person name="Nothaft H."/>
            <person name="Bridger R."/>
            <person name="Shajahan A."/>
            <person name="Huynh S."/>
            <person name="Sanchez S."/>
            <person name="Azadi P."/>
            <person name="Cooper K."/>
            <person name="Miller W.G."/>
            <person name="Parker C.T."/>
            <person name="Wells L."/>
            <person name="Szymanski C.M."/>
        </authorList>
    </citation>
    <scope>NUCLEOTIDE SEQUENCE [LARGE SCALE GENOMIC DNA]</scope>
    <source>
        <strain evidence="10 11">EGM181</strain>
    </source>
</reference>
<dbReference type="PROSITE" id="PS00775">
    <property type="entry name" value="GLYCOSYL_HYDROL_F3"/>
    <property type="match status" value="1"/>
</dbReference>
<gene>
    <name evidence="10" type="ORF">EGM181_12345</name>
    <name evidence="9" type="ORF">P7E30_01615</name>
    <name evidence="8" type="ORF">QRX88_03135</name>
</gene>
<dbReference type="SUPFAM" id="SSF51445">
    <property type="entry name" value="(Trans)glycosidases"/>
    <property type="match status" value="1"/>
</dbReference>
<evidence type="ECO:0000313" key="10">
    <source>
        <dbReference type="EMBL" id="QOG27993.1"/>
    </source>
</evidence>
<reference evidence="9" key="2">
    <citation type="submission" date="2023-03" db="EMBL/GenBank/DDBJ databases">
        <authorList>
            <person name="Shen W."/>
            <person name="Cai J."/>
        </authorList>
    </citation>
    <scope>NUCLEOTIDE SEQUENCE</scope>
    <source>
        <strain evidence="9">K69-2</strain>
    </source>
</reference>
<name>A0A2K3QZP5_ENTGA</name>
<reference evidence="8 13" key="3">
    <citation type="submission" date="2023-06" db="EMBL/GenBank/DDBJ databases">
        <title>Acute promotion of culturable opportunistic pathogens and persistent increase of antibiotic resistance following antibiotic exposure in mouse gut microbiota.</title>
        <authorList>
            <person name="Li L."/>
            <person name="Wang B."/>
            <person name="Sun Y."/>
            <person name="Wang M."/>
            <person name="Xu H."/>
        </authorList>
    </citation>
    <scope>NUCLEOTIDE SEQUENCE [LARGE SCALE GENOMIC DNA]</scope>
    <source>
        <strain evidence="8 13">CRI2_2</strain>
    </source>
</reference>
<evidence type="ECO:0000256" key="2">
    <source>
        <dbReference type="ARBA" id="ARBA00005336"/>
    </source>
</evidence>
<dbReference type="AlphaFoldDB" id="A0A2K3QZP5"/>
<dbReference type="PANTHER" id="PTHR30480:SF13">
    <property type="entry name" value="BETA-HEXOSAMINIDASE"/>
    <property type="match status" value="1"/>
</dbReference>
<dbReference type="InterPro" id="IPR017853">
    <property type="entry name" value="GH"/>
</dbReference>
<dbReference type="EC" id="3.2.1.52" evidence="3"/>
<accession>A0A2K3QZP5</accession>
<keyword evidence="4 9" id="KW-0378">Hydrolase</keyword>
<evidence type="ECO:0000313" key="13">
    <source>
        <dbReference type="Proteomes" id="UP001241571"/>
    </source>
</evidence>
<evidence type="ECO:0000256" key="4">
    <source>
        <dbReference type="ARBA" id="ARBA00022801"/>
    </source>
</evidence>
<dbReference type="GO" id="GO:0009254">
    <property type="term" value="P:peptidoglycan turnover"/>
    <property type="evidence" value="ECO:0007669"/>
    <property type="project" value="TreeGrafter"/>
</dbReference>
<evidence type="ECO:0000256" key="3">
    <source>
        <dbReference type="ARBA" id="ARBA00012663"/>
    </source>
</evidence>
<dbReference type="EMBL" id="CP050485">
    <property type="protein sequence ID" value="QOG27993.1"/>
    <property type="molecule type" value="Genomic_DNA"/>
</dbReference>
<feature type="domain" description="Glycoside hydrolase family 3 N-terminal" evidence="7">
    <location>
        <begin position="73"/>
        <end position="385"/>
    </location>
</feature>
<evidence type="ECO:0000313" key="9">
    <source>
        <dbReference type="EMBL" id="MDT2688901.1"/>
    </source>
</evidence>
<dbReference type="RefSeq" id="WP_103299491.1">
    <property type="nucleotide sequence ID" value="NZ_BSYC01000001.1"/>
</dbReference>
<dbReference type="InterPro" id="IPR050226">
    <property type="entry name" value="NagZ_Beta-hexosaminidase"/>
</dbReference>
<evidence type="ECO:0000256" key="1">
    <source>
        <dbReference type="ARBA" id="ARBA00001231"/>
    </source>
</evidence>
<evidence type="ECO:0000313" key="11">
    <source>
        <dbReference type="Proteomes" id="UP000516696"/>
    </source>
</evidence>
<dbReference type="InterPro" id="IPR036962">
    <property type="entry name" value="Glyco_hydro_3_N_sf"/>
</dbReference>
<dbReference type="EMBL" id="JASUBT010000002">
    <property type="protein sequence ID" value="MDL4934713.1"/>
    <property type="molecule type" value="Genomic_DNA"/>
</dbReference>
<evidence type="ECO:0000259" key="7">
    <source>
        <dbReference type="Pfam" id="PF00933"/>
    </source>
</evidence>
<dbReference type="GeneID" id="93224799"/>
<dbReference type="GO" id="GO:0004563">
    <property type="term" value="F:beta-N-acetylhexosaminidase activity"/>
    <property type="evidence" value="ECO:0007669"/>
    <property type="project" value="UniProtKB-EC"/>
</dbReference>
<dbReference type="EMBL" id="JARPZN010000001">
    <property type="protein sequence ID" value="MDT2688901.1"/>
    <property type="molecule type" value="Genomic_DNA"/>
</dbReference>
<proteinExistence type="inferred from homology"/>
<dbReference type="Proteomes" id="UP000516696">
    <property type="component" value="Chromosome"/>
</dbReference>